<evidence type="ECO:0000259" key="5">
    <source>
        <dbReference type="Pfam" id="PF07687"/>
    </source>
</evidence>
<dbReference type="Gene3D" id="3.30.70.360">
    <property type="match status" value="1"/>
</dbReference>
<evidence type="ECO:0000256" key="1">
    <source>
        <dbReference type="ARBA" id="ARBA00022670"/>
    </source>
</evidence>
<proteinExistence type="predicted"/>
<reference evidence="6 7" key="1">
    <citation type="submission" date="2018-01" db="EMBL/GenBank/DDBJ databases">
        <authorList>
            <person name="Paulsen S."/>
            <person name="Gram L.K."/>
        </authorList>
    </citation>
    <scope>NUCLEOTIDE SEQUENCE [LARGE SCALE GENOMIC DNA]</scope>
    <source>
        <strain evidence="6 7">S2676</strain>
    </source>
</reference>
<keyword evidence="3" id="KW-0378">Hydrolase</keyword>
<dbReference type="Proteomes" id="UP000310249">
    <property type="component" value="Unassembled WGS sequence"/>
</dbReference>
<evidence type="ECO:0000256" key="4">
    <source>
        <dbReference type="SAM" id="SignalP"/>
    </source>
</evidence>
<feature type="signal peptide" evidence="4">
    <location>
        <begin position="1"/>
        <end position="31"/>
    </location>
</feature>
<dbReference type="InterPro" id="IPR051458">
    <property type="entry name" value="Cyt/Met_Dipeptidase"/>
</dbReference>
<keyword evidence="4" id="KW-0732">Signal</keyword>
<evidence type="ECO:0000256" key="2">
    <source>
        <dbReference type="ARBA" id="ARBA00022723"/>
    </source>
</evidence>
<reference evidence="7" key="2">
    <citation type="submission" date="2019-06" db="EMBL/GenBank/DDBJ databases">
        <title>Co-occurence of chitin degradation, pigmentation and bioactivity in marine Pseudoalteromonas.</title>
        <authorList>
            <person name="Sonnenschein E.C."/>
            <person name="Bech P.K."/>
        </authorList>
    </citation>
    <scope>NUCLEOTIDE SEQUENCE [LARGE SCALE GENOMIC DNA]</scope>
    <source>
        <strain evidence="7">S2676</strain>
    </source>
</reference>
<feature type="chain" id="PRO_5024284914" evidence="4">
    <location>
        <begin position="32"/>
        <end position="517"/>
    </location>
</feature>
<protein>
    <submittedName>
        <fullName evidence="6">Acetylornithine deacetylase</fullName>
    </submittedName>
</protein>
<dbReference type="Pfam" id="PF01546">
    <property type="entry name" value="Peptidase_M20"/>
    <property type="match status" value="1"/>
</dbReference>
<dbReference type="AlphaFoldDB" id="A0A5S3WGZ0"/>
<evidence type="ECO:0000256" key="3">
    <source>
        <dbReference type="ARBA" id="ARBA00022801"/>
    </source>
</evidence>
<organism evidence="6 7">
    <name type="scientific">Pseudoalteromonas rubra</name>
    <dbReference type="NCBI Taxonomy" id="43658"/>
    <lineage>
        <taxon>Bacteria</taxon>
        <taxon>Pseudomonadati</taxon>
        <taxon>Pseudomonadota</taxon>
        <taxon>Gammaproteobacteria</taxon>
        <taxon>Alteromonadales</taxon>
        <taxon>Pseudoalteromonadaceae</taxon>
        <taxon>Pseudoalteromonas</taxon>
    </lineage>
</organism>
<dbReference type="OrthoDB" id="9761532at2"/>
<dbReference type="PANTHER" id="PTHR43270">
    <property type="entry name" value="BETA-ALA-HIS DIPEPTIDASE"/>
    <property type="match status" value="1"/>
</dbReference>
<dbReference type="InterPro" id="IPR011650">
    <property type="entry name" value="Peptidase_M20_dimer"/>
</dbReference>
<keyword evidence="2" id="KW-0479">Metal-binding</keyword>
<name>A0A5S3WGZ0_9GAMM</name>
<dbReference type="InterPro" id="IPR002933">
    <property type="entry name" value="Peptidase_M20"/>
</dbReference>
<dbReference type="Gene3D" id="3.40.630.10">
    <property type="entry name" value="Zn peptidases"/>
    <property type="match status" value="1"/>
</dbReference>
<evidence type="ECO:0000313" key="7">
    <source>
        <dbReference type="Proteomes" id="UP000310249"/>
    </source>
</evidence>
<dbReference type="GO" id="GO:0046872">
    <property type="term" value="F:metal ion binding"/>
    <property type="evidence" value="ECO:0007669"/>
    <property type="project" value="UniProtKB-KW"/>
</dbReference>
<dbReference type="PANTHER" id="PTHR43270:SF8">
    <property type="entry name" value="DI- AND TRIPEPTIDASE DUG2-RELATED"/>
    <property type="match status" value="1"/>
</dbReference>
<accession>A0A5S3WGZ0</accession>
<feature type="domain" description="Peptidase M20 dimerisation" evidence="5">
    <location>
        <begin position="247"/>
        <end position="399"/>
    </location>
</feature>
<sequence length="517" mass="56365">MIIMLKHLVTTRLTSALLISCTAFTIPLAQANKSLSVPQIQQQVELKTPEAIARYRELLSLPNDANYPNDIAKLSAWLTQEFSRRAFNVQKLKMSGSPIVYAERLVPGASKTVLVYLQADGQPVDNSAWDQPDPYTAELKQLVNGQWETRPWPNSTEKLDPNWRIFARSAADSKGPIAQFITALDILDGQQASPNYNLKIIMDTEEEQGSPNLPAAIKAYKDKLSADLLLIFDGPPHQTNKPTITMGARGIATVQLTTYGPRKPQHSGHYGNYAPNPALHLAQILGSMKSQQGKVLIPGFYDGITLSDDLKAQLATVPDDEQQIMKKLGFSQADAVGASLQESIQYPSLNIRGLSSAWVGKQARTIVPATATAAMDIRLVKESDAGRLIQLVRQHIEKLGYYVIDRAPTDAERAQHPYIVTMASREIYGAFRSEPDSAAGQMAIKGVTKLLGKSPIVLRSGGGSIPIAPIVDTLDIPAAIVASVNSDNNQHSPNENLRVGHFIEGIAIITSVLNEKL</sequence>
<evidence type="ECO:0000313" key="6">
    <source>
        <dbReference type="EMBL" id="TMP26115.1"/>
    </source>
</evidence>
<dbReference type="EMBL" id="PNCI01000052">
    <property type="protein sequence ID" value="TMP26115.1"/>
    <property type="molecule type" value="Genomic_DNA"/>
</dbReference>
<dbReference type="Pfam" id="PF07687">
    <property type="entry name" value="M20_dimer"/>
    <property type="match status" value="1"/>
</dbReference>
<comment type="caution">
    <text evidence="6">The sequence shown here is derived from an EMBL/GenBank/DDBJ whole genome shotgun (WGS) entry which is preliminary data.</text>
</comment>
<dbReference type="GO" id="GO:0008233">
    <property type="term" value="F:peptidase activity"/>
    <property type="evidence" value="ECO:0007669"/>
    <property type="project" value="UniProtKB-KW"/>
</dbReference>
<gene>
    <name evidence="6" type="ORF">CWB99_19725</name>
</gene>
<dbReference type="GO" id="GO:0006508">
    <property type="term" value="P:proteolysis"/>
    <property type="evidence" value="ECO:0007669"/>
    <property type="project" value="UniProtKB-KW"/>
</dbReference>
<keyword evidence="1" id="KW-0645">Protease</keyword>
<dbReference type="SUPFAM" id="SSF53187">
    <property type="entry name" value="Zn-dependent exopeptidases"/>
    <property type="match status" value="1"/>
</dbReference>